<dbReference type="Pfam" id="PF00480">
    <property type="entry name" value="ROK"/>
    <property type="match status" value="1"/>
</dbReference>
<reference evidence="2" key="1">
    <citation type="submission" date="2024-06" db="EMBL/GenBank/DDBJ databases">
        <title>The genome sequences of Kitasatospora sp. strain HUAS MG31.</title>
        <authorList>
            <person name="Mo P."/>
        </authorList>
    </citation>
    <scope>NUCLEOTIDE SEQUENCE</scope>
    <source>
        <strain evidence="2">HUAS MG31</strain>
    </source>
</reference>
<protein>
    <submittedName>
        <fullName evidence="2">ROK family protein</fullName>
    </submittedName>
</protein>
<organism evidence="2">
    <name type="scientific">Kitasatospora camelliae</name>
    <dbReference type="NCBI Taxonomy" id="3156397"/>
    <lineage>
        <taxon>Bacteria</taxon>
        <taxon>Bacillati</taxon>
        <taxon>Actinomycetota</taxon>
        <taxon>Actinomycetes</taxon>
        <taxon>Kitasatosporales</taxon>
        <taxon>Streptomycetaceae</taxon>
        <taxon>Kitasatospora</taxon>
    </lineage>
</organism>
<dbReference type="RefSeq" id="WP_354643091.1">
    <property type="nucleotide sequence ID" value="NZ_CP159872.1"/>
</dbReference>
<proteinExistence type="inferred from homology"/>
<name>A0AAU8K265_9ACTN</name>
<dbReference type="PANTHER" id="PTHR18964">
    <property type="entry name" value="ROK (REPRESSOR, ORF, KINASE) FAMILY"/>
    <property type="match status" value="1"/>
</dbReference>
<dbReference type="AlphaFoldDB" id="A0AAU8K265"/>
<sequence>MAATTPPAHTPADSAKPLVAAVDIGGTKIAAALVDSSGALVARTRRPTPARSDAKAMAAAVLGAVEELAADGRWSEVVALGIGSAGPVDTVAGTVSPVNIPSWREFPLVRTVREHPAVDVPVTLIGDGVAIAEAEYWQGAAAGYRSVLCMVVSTGVGGGLVLDGRVHGGLTGNAGHIGHISVQIDGEDCPCGGRGCVEGLASGTAIARYALAHGWRAPGGDASAAAVAEAARQGDPVAVAAYDRAARALAAAIAGTAALVEIEAVVIGGGVAQAGPVLLDPLAHHLTTYAALPFTRGLHIHQAHLGPDAGLVGAAAAALRSI</sequence>
<evidence type="ECO:0000313" key="2">
    <source>
        <dbReference type="EMBL" id="XCM82163.1"/>
    </source>
</evidence>
<dbReference type="SUPFAM" id="SSF53067">
    <property type="entry name" value="Actin-like ATPase domain"/>
    <property type="match status" value="1"/>
</dbReference>
<dbReference type="InterPro" id="IPR049874">
    <property type="entry name" value="ROK_cs"/>
</dbReference>
<dbReference type="PANTHER" id="PTHR18964:SF169">
    <property type="entry name" value="N-ACETYLMANNOSAMINE KINASE"/>
    <property type="match status" value="1"/>
</dbReference>
<dbReference type="Gene3D" id="3.30.420.40">
    <property type="match status" value="2"/>
</dbReference>
<dbReference type="EMBL" id="CP159872">
    <property type="protein sequence ID" value="XCM82163.1"/>
    <property type="molecule type" value="Genomic_DNA"/>
</dbReference>
<gene>
    <name evidence="2" type="ORF">ABWK59_26280</name>
</gene>
<comment type="similarity">
    <text evidence="1">Belongs to the ROK (NagC/XylR) family.</text>
</comment>
<dbReference type="InterPro" id="IPR000600">
    <property type="entry name" value="ROK"/>
</dbReference>
<accession>A0AAU8K265</accession>
<evidence type="ECO:0000256" key="1">
    <source>
        <dbReference type="ARBA" id="ARBA00006479"/>
    </source>
</evidence>
<dbReference type="PROSITE" id="PS01125">
    <property type="entry name" value="ROK"/>
    <property type="match status" value="1"/>
</dbReference>
<dbReference type="KEGG" id="kcm:ABWK59_26280"/>
<dbReference type="InterPro" id="IPR043129">
    <property type="entry name" value="ATPase_NBD"/>
</dbReference>